<dbReference type="Proteomes" id="UP000887580">
    <property type="component" value="Unplaced"/>
</dbReference>
<proteinExistence type="predicted"/>
<protein>
    <submittedName>
        <fullName evidence="2">Uncharacterized protein</fullName>
    </submittedName>
</protein>
<name>A0AC35GJR3_9BILA</name>
<sequence>MAKTSAFAAGAPSNVVPQKMFLRSTINPEFQIEIGPSVINCCNILKNVSDYTDNSDAVEVDMTQKQLELFVELHNHFPPTAEITDKDLDWTNMFFKQMPDAFFKELCWKADFLDSQRFLEAAGDFVLEEMEEMDVAQIQQYLNIEDDYTPEERAAMEANPLEFFTGLAMQLMEEDEQQQAEAEADPAQQPAGQ</sequence>
<organism evidence="1 2">
    <name type="scientific">Panagrolaimus sp. PS1159</name>
    <dbReference type="NCBI Taxonomy" id="55785"/>
    <lineage>
        <taxon>Eukaryota</taxon>
        <taxon>Metazoa</taxon>
        <taxon>Ecdysozoa</taxon>
        <taxon>Nematoda</taxon>
        <taxon>Chromadorea</taxon>
        <taxon>Rhabditida</taxon>
        <taxon>Tylenchina</taxon>
        <taxon>Panagrolaimomorpha</taxon>
        <taxon>Panagrolaimoidea</taxon>
        <taxon>Panagrolaimidae</taxon>
        <taxon>Panagrolaimus</taxon>
    </lineage>
</organism>
<accession>A0AC35GJR3</accession>
<evidence type="ECO:0000313" key="1">
    <source>
        <dbReference type="Proteomes" id="UP000887580"/>
    </source>
</evidence>
<dbReference type="WBParaSite" id="PS1159_v2.g5790.t1">
    <property type="protein sequence ID" value="PS1159_v2.g5790.t1"/>
    <property type="gene ID" value="PS1159_v2.g5790"/>
</dbReference>
<reference evidence="2" key="1">
    <citation type="submission" date="2022-11" db="UniProtKB">
        <authorList>
            <consortium name="WormBaseParasite"/>
        </authorList>
    </citation>
    <scope>IDENTIFICATION</scope>
</reference>
<evidence type="ECO:0000313" key="2">
    <source>
        <dbReference type="WBParaSite" id="PS1159_v2.g5790.t1"/>
    </source>
</evidence>